<dbReference type="CDD" id="cd00448">
    <property type="entry name" value="YjgF_YER057c_UK114_family"/>
    <property type="match status" value="1"/>
</dbReference>
<dbReference type="FunFam" id="3.30.1330.40:FF:000001">
    <property type="entry name" value="L-PSP family endoribonuclease"/>
    <property type="match status" value="1"/>
</dbReference>
<dbReference type="GO" id="GO:0005829">
    <property type="term" value="C:cytosol"/>
    <property type="evidence" value="ECO:0007669"/>
    <property type="project" value="TreeGrafter"/>
</dbReference>
<organism evidence="2 3">
    <name type="scientific">Flavobacterium dankookense</name>
    <dbReference type="NCBI Taxonomy" id="706186"/>
    <lineage>
        <taxon>Bacteria</taxon>
        <taxon>Pseudomonadati</taxon>
        <taxon>Bacteroidota</taxon>
        <taxon>Flavobacteriia</taxon>
        <taxon>Flavobacteriales</taxon>
        <taxon>Flavobacteriaceae</taxon>
        <taxon>Flavobacterium</taxon>
    </lineage>
</organism>
<sequence>MSIKKIIFTDKAPAPIGPYNQAVLVNDTTLYTSGQIALHPETMELVLDDIETETKQVMENMKAVLEAADMSFEQVVKTTIFIMDMNDFARINTVYGSYFDEKTAPARETVQVACLPKNVNVEISMIAVK</sequence>
<dbReference type="EMBL" id="SNXR01000011">
    <property type="protein sequence ID" value="TDP60836.1"/>
    <property type="molecule type" value="Genomic_DNA"/>
</dbReference>
<dbReference type="PANTHER" id="PTHR11803:SF58">
    <property type="entry name" value="PROTEIN HMF1-RELATED"/>
    <property type="match status" value="1"/>
</dbReference>
<comment type="caution">
    <text evidence="2">The sequence shown here is derived from an EMBL/GenBank/DDBJ whole genome shotgun (WGS) entry which is preliminary data.</text>
</comment>
<protein>
    <submittedName>
        <fullName evidence="2">2-iminobutanoate/2-iminopropanoate deaminase</fullName>
    </submittedName>
</protein>
<dbReference type="NCBIfam" id="TIGR00004">
    <property type="entry name" value="Rid family detoxifying hydrolase"/>
    <property type="match status" value="1"/>
</dbReference>
<reference evidence="2 3" key="1">
    <citation type="submission" date="2019-03" db="EMBL/GenBank/DDBJ databases">
        <title>Genomic Encyclopedia of Archaeal and Bacterial Type Strains, Phase II (KMG-II): from individual species to whole genera.</title>
        <authorList>
            <person name="Goeker M."/>
        </authorList>
    </citation>
    <scope>NUCLEOTIDE SEQUENCE [LARGE SCALE GENOMIC DNA]</scope>
    <source>
        <strain evidence="2 3">DSM 25687</strain>
    </source>
</reference>
<dbReference type="Pfam" id="PF01042">
    <property type="entry name" value="Ribonuc_L-PSP"/>
    <property type="match status" value="1"/>
</dbReference>
<dbReference type="PANTHER" id="PTHR11803">
    <property type="entry name" value="2-IMINOBUTANOATE/2-IMINOPROPANOATE DEAMINASE RIDA"/>
    <property type="match status" value="1"/>
</dbReference>
<dbReference type="AlphaFoldDB" id="A0A4R6QFP2"/>
<comment type="similarity">
    <text evidence="1">Belongs to the RutC family.</text>
</comment>
<name>A0A4R6QFP2_9FLAO</name>
<dbReference type="InterPro" id="IPR035959">
    <property type="entry name" value="RutC-like_sf"/>
</dbReference>
<accession>A0A4R6QFP2</accession>
<dbReference type="InterPro" id="IPR006175">
    <property type="entry name" value="YjgF/YER057c/UK114"/>
</dbReference>
<dbReference type="SUPFAM" id="SSF55298">
    <property type="entry name" value="YjgF-like"/>
    <property type="match status" value="1"/>
</dbReference>
<evidence type="ECO:0000256" key="1">
    <source>
        <dbReference type="ARBA" id="ARBA00010552"/>
    </source>
</evidence>
<proteinExistence type="inferred from homology"/>
<dbReference type="Proteomes" id="UP000295260">
    <property type="component" value="Unassembled WGS sequence"/>
</dbReference>
<dbReference type="GO" id="GO:0019239">
    <property type="term" value="F:deaminase activity"/>
    <property type="evidence" value="ECO:0007669"/>
    <property type="project" value="TreeGrafter"/>
</dbReference>
<evidence type="ECO:0000313" key="3">
    <source>
        <dbReference type="Proteomes" id="UP000295260"/>
    </source>
</evidence>
<keyword evidence="3" id="KW-1185">Reference proteome</keyword>
<dbReference type="Gene3D" id="3.30.1330.40">
    <property type="entry name" value="RutC-like"/>
    <property type="match status" value="1"/>
</dbReference>
<dbReference type="InterPro" id="IPR006056">
    <property type="entry name" value="RidA"/>
</dbReference>
<gene>
    <name evidence="2" type="ORF">BC748_0436</name>
</gene>
<evidence type="ECO:0000313" key="2">
    <source>
        <dbReference type="EMBL" id="TDP60836.1"/>
    </source>
</evidence>